<dbReference type="AlphaFoldDB" id="A0A5N6TYB3"/>
<dbReference type="GO" id="GO:0004029">
    <property type="term" value="F:aldehyde dehydrogenase (NAD+) activity"/>
    <property type="evidence" value="ECO:0007669"/>
    <property type="project" value="TreeGrafter"/>
</dbReference>
<evidence type="ECO:0000313" key="1">
    <source>
        <dbReference type="EMBL" id="KAE8151366.1"/>
    </source>
</evidence>
<organism evidence="1 2">
    <name type="scientific">Aspergillus avenaceus</name>
    <dbReference type="NCBI Taxonomy" id="36643"/>
    <lineage>
        <taxon>Eukaryota</taxon>
        <taxon>Fungi</taxon>
        <taxon>Dikarya</taxon>
        <taxon>Ascomycota</taxon>
        <taxon>Pezizomycotina</taxon>
        <taxon>Eurotiomycetes</taxon>
        <taxon>Eurotiomycetidae</taxon>
        <taxon>Eurotiales</taxon>
        <taxon>Aspergillaceae</taxon>
        <taxon>Aspergillus</taxon>
        <taxon>Aspergillus subgen. Circumdati</taxon>
    </lineage>
</organism>
<reference evidence="1 2" key="1">
    <citation type="submission" date="2019-04" db="EMBL/GenBank/DDBJ databases">
        <title>Friends and foes A comparative genomics study of 23 Aspergillus species from section Flavi.</title>
        <authorList>
            <consortium name="DOE Joint Genome Institute"/>
            <person name="Kjaerbolling I."/>
            <person name="Vesth T."/>
            <person name="Frisvad J.C."/>
            <person name="Nybo J.L."/>
            <person name="Theobald S."/>
            <person name="Kildgaard S."/>
            <person name="Isbrandt T."/>
            <person name="Kuo A."/>
            <person name="Sato A."/>
            <person name="Lyhne E.K."/>
            <person name="Kogle M.E."/>
            <person name="Wiebenga A."/>
            <person name="Kun R.S."/>
            <person name="Lubbers R.J."/>
            <person name="Makela M.R."/>
            <person name="Barry K."/>
            <person name="Chovatia M."/>
            <person name="Clum A."/>
            <person name="Daum C."/>
            <person name="Haridas S."/>
            <person name="He G."/>
            <person name="LaButti K."/>
            <person name="Lipzen A."/>
            <person name="Mondo S."/>
            <person name="Riley R."/>
            <person name="Salamov A."/>
            <person name="Simmons B.A."/>
            <person name="Magnuson J.K."/>
            <person name="Henrissat B."/>
            <person name="Mortensen U.H."/>
            <person name="Larsen T.O."/>
            <person name="Devries R.P."/>
            <person name="Grigoriev I.V."/>
            <person name="Machida M."/>
            <person name="Baker S.E."/>
            <person name="Andersen M.R."/>
        </authorList>
    </citation>
    <scope>NUCLEOTIDE SEQUENCE [LARGE SCALE GENOMIC DNA]</scope>
    <source>
        <strain evidence="1 2">IBT 18842</strain>
    </source>
</reference>
<name>A0A5N6TYB3_ASPAV</name>
<sequence length="312" mass="34312">MAHNILFTGASGYLGGTGHQVKQYGAEPLVANLNDAEDIHARIVDLNITIVFFLVDAYTAKHQPSLIQALGQVKAKTGRDVHFLNTTGAKQFSWHAGMPTDAPLLDTNPDLYDLQRNAKSPRDFVDDPVKANGVVIDNAERHGVRSYIFALCLVYDRGEGFGNKTSIQDVSIVQAAQGARQVCAVDAGDPTWPVCHVVDTATLYLQILRKILAGEEIGYGNGYYLASSGPIAWRKVYSAFAKALFKRGVVRDDQPKQVQVLLGGKCLFTAEHGYQIGWKPEYSPEHMLEVADEEVEQILEGLQENKDKANIR</sequence>
<dbReference type="SUPFAM" id="SSF51735">
    <property type="entry name" value="NAD(P)-binding Rossmann-fold domains"/>
    <property type="match status" value="1"/>
</dbReference>
<dbReference type="PANTHER" id="PTHR48079:SF6">
    <property type="entry name" value="NAD(P)-BINDING DOMAIN-CONTAINING PROTEIN-RELATED"/>
    <property type="match status" value="1"/>
</dbReference>
<dbReference type="PANTHER" id="PTHR48079">
    <property type="entry name" value="PROTEIN YEEZ"/>
    <property type="match status" value="1"/>
</dbReference>
<dbReference type="InterPro" id="IPR051783">
    <property type="entry name" value="NAD(P)-dependent_oxidoreduct"/>
</dbReference>
<accession>A0A5N6TYB3</accession>
<dbReference type="EMBL" id="ML742072">
    <property type="protein sequence ID" value="KAE8151366.1"/>
    <property type="molecule type" value="Genomic_DNA"/>
</dbReference>
<proteinExistence type="predicted"/>
<dbReference type="GO" id="GO:0005737">
    <property type="term" value="C:cytoplasm"/>
    <property type="evidence" value="ECO:0007669"/>
    <property type="project" value="TreeGrafter"/>
</dbReference>
<keyword evidence="2" id="KW-1185">Reference proteome</keyword>
<dbReference type="InterPro" id="IPR036291">
    <property type="entry name" value="NAD(P)-bd_dom_sf"/>
</dbReference>
<evidence type="ECO:0000313" key="2">
    <source>
        <dbReference type="Proteomes" id="UP000325780"/>
    </source>
</evidence>
<dbReference type="Proteomes" id="UP000325780">
    <property type="component" value="Unassembled WGS sequence"/>
</dbReference>
<gene>
    <name evidence="1" type="ORF">BDV25DRAFT_138889</name>
</gene>
<dbReference type="OrthoDB" id="10262413at2759"/>
<dbReference type="Gene3D" id="3.40.50.720">
    <property type="entry name" value="NAD(P)-binding Rossmann-like Domain"/>
    <property type="match status" value="1"/>
</dbReference>
<evidence type="ECO:0008006" key="3">
    <source>
        <dbReference type="Google" id="ProtNLM"/>
    </source>
</evidence>
<protein>
    <recommendedName>
        <fullName evidence="3">NAD-dependent epimerase/dehydratase domain-containing protein</fullName>
    </recommendedName>
</protein>